<comment type="caution">
    <text evidence="2">The sequence shown here is derived from an EMBL/GenBank/DDBJ whole genome shotgun (WGS) entry which is preliminary data.</text>
</comment>
<dbReference type="SUPFAM" id="SSF56112">
    <property type="entry name" value="Protein kinase-like (PK-like)"/>
    <property type="match status" value="1"/>
</dbReference>
<sequence>MGDASDGVGVEGILKVVKSLRQEGMAASFCFGTDLAPLSGKQCWVYAIGFPDQTTWAIRVPVHIKNLPPDIISNTVEEEASVLKRLERCDFSWSPRLIGYCSGFDNPIAYPYIVSTWIHGSPLQWTDDIPCSRESRDSLLRQMGEILMQLAERTQCQGIGGDAVTFLTDIIDRKLSRALRGGLPDISPQSCLLQRALVRNTFASTADPMVLSHEDLDPSNIIVDEQCNIQGQVLFYWRTPWRWANTSD</sequence>
<dbReference type="EMBL" id="JAAOAV010000033">
    <property type="protein sequence ID" value="KAF5609616.1"/>
    <property type="molecule type" value="Genomic_DNA"/>
</dbReference>
<dbReference type="InterPro" id="IPR011009">
    <property type="entry name" value="Kinase-like_dom_sf"/>
</dbReference>
<dbReference type="OrthoDB" id="5327538at2759"/>
<evidence type="ECO:0000313" key="3">
    <source>
        <dbReference type="Proteomes" id="UP000547976"/>
    </source>
</evidence>
<dbReference type="PANTHER" id="PTHR21310:SF15">
    <property type="entry name" value="AMINOGLYCOSIDE PHOSPHOTRANSFERASE DOMAIN-CONTAINING PROTEIN"/>
    <property type="match status" value="1"/>
</dbReference>
<keyword evidence="2" id="KW-0418">Kinase</keyword>
<proteinExistence type="predicted"/>
<evidence type="ECO:0000259" key="1">
    <source>
        <dbReference type="Pfam" id="PF01636"/>
    </source>
</evidence>
<evidence type="ECO:0000313" key="2">
    <source>
        <dbReference type="EMBL" id="KAF5609616.1"/>
    </source>
</evidence>
<accession>A0A8H5V3V4</accession>
<dbReference type="InterPro" id="IPR051678">
    <property type="entry name" value="AGP_Transferase"/>
</dbReference>
<protein>
    <submittedName>
        <fullName evidence="2">Kinase-like domain protein</fullName>
    </submittedName>
</protein>
<dbReference type="Proteomes" id="UP000547976">
    <property type="component" value="Unassembled WGS sequence"/>
</dbReference>
<dbReference type="AlphaFoldDB" id="A0A8H5V3V4"/>
<dbReference type="PANTHER" id="PTHR21310">
    <property type="entry name" value="AMINOGLYCOSIDE PHOSPHOTRANSFERASE-RELATED-RELATED"/>
    <property type="match status" value="1"/>
</dbReference>
<dbReference type="GO" id="GO:0016301">
    <property type="term" value="F:kinase activity"/>
    <property type="evidence" value="ECO:0007669"/>
    <property type="project" value="UniProtKB-KW"/>
</dbReference>
<keyword evidence="2" id="KW-0808">Transferase</keyword>
<gene>
    <name evidence="2" type="ORF">FSUBG_3823</name>
</gene>
<dbReference type="RefSeq" id="XP_036540601.1">
    <property type="nucleotide sequence ID" value="XM_036681746.1"/>
</dbReference>
<organism evidence="2 3">
    <name type="scientific">Gibberella subglutinans</name>
    <name type="common">Fusarium subglutinans</name>
    <dbReference type="NCBI Taxonomy" id="42677"/>
    <lineage>
        <taxon>Eukaryota</taxon>
        <taxon>Fungi</taxon>
        <taxon>Dikarya</taxon>
        <taxon>Ascomycota</taxon>
        <taxon>Pezizomycotina</taxon>
        <taxon>Sordariomycetes</taxon>
        <taxon>Hypocreomycetidae</taxon>
        <taxon>Hypocreales</taxon>
        <taxon>Nectriaceae</taxon>
        <taxon>Fusarium</taxon>
        <taxon>Fusarium fujikuroi species complex</taxon>
    </lineage>
</organism>
<dbReference type="Pfam" id="PF01636">
    <property type="entry name" value="APH"/>
    <property type="match status" value="1"/>
</dbReference>
<feature type="domain" description="Aminoglycoside phosphotransferase" evidence="1">
    <location>
        <begin position="75"/>
        <end position="231"/>
    </location>
</feature>
<reference evidence="2 3" key="1">
    <citation type="submission" date="2020-05" db="EMBL/GenBank/DDBJ databases">
        <title>Identification and distribution of gene clusters putatively required for synthesis of sphingolipid metabolism inhibitors in phylogenetically diverse species of the filamentous fungus Fusarium.</title>
        <authorList>
            <person name="Kim H.-S."/>
            <person name="Busman M."/>
            <person name="Brown D.W."/>
            <person name="Divon H."/>
            <person name="Uhlig S."/>
            <person name="Proctor R.H."/>
        </authorList>
    </citation>
    <scope>NUCLEOTIDE SEQUENCE [LARGE SCALE GENOMIC DNA]</scope>
    <source>
        <strain evidence="2 3">NRRL 66333</strain>
    </source>
</reference>
<name>A0A8H5V3V4_GIBSU</name>
<dbReference type="InterPro" id="IPR002575">
    <property type="entry name" value="Aminoglycoside_PTrfase"/>
</dbReference>
<dbReference type="GeneID" id="59316464"/>
<keyword evidence="3" id="KW-1185">Reference proteome</keyword>